<evidence type="ECO:0000259" key="1">
    <source>
        <dbReference type="PROSITE" id="PS51840"/>
    </source>
</evidence>
<gene>
    <name evidence="3" type="primary">Aste57867_22142</name>
    <name evidence="2" type="ORF">As57867_022073</name>
    <name evidence="3" type="ORF">ASTE57867_22142</name>
</gene>
<proteinExistence type="predicted"/>
<evidence type="ECO:0000313" key="4">
    <source>
        <dbReference type="Proteomes" id="UP000332933"/>
    </source>
</evidence>
<dbReference type="PANTHER" id="PTHR21456">
    <property type="entry name" value="FAMILY WITH SEQUENCE SIMILARITY 102"/>
    <property type="match status" value="1"/>
</dbReference>
<name>A0A485LKT3_9STRA</name>
<evidence type="ECO:0000313" key="3">
    <source>
        <dbReference type="EMBL" id="VFT98810.1"/>
    </source>
</evidence>
<evidence type="ECO:0000313" key="2">
    <source>
        <dbReference type="EMBL" id="KAF0686048.1"/>
    </source>
</evidence>
<dbReference type="PROSITE" id="PS51840">
    <property type="entry name" value="C2_NT"/>
    <property type="match status" value="1"/>
</dbReference>
<sequence>MWRPAEKSRRGNTAFDVDVRVHACSNIPHTNGRVYGVFKFRGQRARSSMEAVGKEHSVQWKPWAFALPSVVFEVSPATHVLESQCLRLSIRQEAPRRMTGYLRLGVVVVDLAEYVGGAEVTRRFLLENSRFNCCLHVTIASTQRHGDVLFKRYEVHHPPLLAVLSIHGQAREQQPKHASIIFTCVLSRALF</sequence>
<dbReference type="OrthoDB" id="74108at2759"/>
<dbReference type="EMBL" id="CAADRA010007043">
    <property type="protein sequence ID" value="VFT98810.1"/>
    <property type="molecule type" value="Genomic_DNA"/>
</dbReference>
<dbReference type="EMBL" id="VJMH01007017">
    <property type="protein sequence ID" value="KAF0686048.1"/>
    <property type="molecule type" value="Genomic_DNA"/>
</dbReference>
<dbReference type="InterPro" id="IPR039931">
    <property type="entry name" value="EEIG1/2-like"/>
</dbReference>
<keyword evidence="4" id="KW-1185">Reference proteome</keyword>
<dbReference type="PANTHER" id="PTHR21456:SF1">
    <property type="entry name" value="C2 NT-TYPE DOMAIN-CONTAINING PROTEIN"/>
    <property type="match status" value="1"/>
</dbReference>
<dbReference type="Pfam" id="PF10358">
    <property type="entry name" value="NT-C2"/>
    <property type="match status" value="1"/>
</dbReference>
<dbReference type="Proteomes" id="UP000332933">
    <property type="component" value="Unassembled WGS sequence"/>
</dbReference>
<dbReference type="AlphaFoldDB" id="A0A485LKT3"/>
<protein>
    <submittedName>
        <fullName evidence="3">Aste57867_22142 protein</fullName>
    </submittedName>
</protein>
<dbReference type="InterPro" id="IPR019448">
    <property type="entry name" value="NT-C2"/>
</dbReference>
<organism evidence="3 4">
    <name type="scientific">Aphanomyces stellatus</name>
    <dbReference type="NCBI Taxonomy" id="120398"/>
    <lineage>
        <taxon>Eukaryota</taxon>
        <taxon>Sar</taxon>
        <taxon>Stramenopiles</taxon>
        <taxon>Oomycota</taxon>
        <taxon>Saprolegniomycetes</taxon>
        <taxon>Saprolegniales</taxon>
        <taxon>Verrucalvaceae</taxon>
        <taxon>Aphanomyces</taxon>
    </lineage>
</organism>
<accession>A0A485LKT3</accession>
<reference evidence="2" key="2">
    <citation type="submission" date="2019-06" db="EMBL/GenBank/DDBJ databases">
        <title>Genomics analysis of Aphanomyces spp. identifies a new class of oomycete effector associated with host adaptation.</title>
        <authorList>
            <person name="Gaulin E."/>
        </authorList>
    </citation>
    <scope>NUCLEOTIDE SEQUENCE</scope>
    <source>
        <strain evidence="2">CBS 578.67</strain>
    </source>
</reference>
<reference evidence="3 4" key="1">
    <citation type="submission" date="2019-03" db="EMBL/GenBank/DDBJ databases">
        <authorList>
            <person name="Gaulin E."/>
            <person name="Dumas B."/>
        </authorList>
    </citation>
    <scope>NUCLEOTIDE SEQUENCE [LARGE SCALE GENOMIC DNA]</scope>
    <source>
        <strain evidence="3">CBS 568.67</strain>
    </source>
</reference>
<feature type="domain" description="C2 NT-type" evidence="1">
    <location>
        <begin position="5"/>
        <end position="143"/>
    </location>
</feature>